<comment type="caution">
    <text evidence="2">The sequence shown here is derived from an EMBL/GenBank/DDBJ whole genome shotgun (WGS) entry which is preliminary data.</text>
</comment>
<keyword evidence="2" id="KW-0378">Hydrolase</keyword>
<dbReference type="PANTHER" id="PTHR46066">
    <property type="entry name" value="CHITINASE DOMAIN-CONTAINING PROTEIN 1 FAMILY MEMBER"/>
    <property type="match status" value="1"/>
</dbReference>
<evidence type="ECO:0000259" key="1">
    <source>
        <dbReference type="PROSITE" id="PS51910"/>
    </source>
</evidence>
<keyword evidence="3" id="KW-1185">Reference proteome</keyword>
<reference evidence="2 3" key="1">
    <citation type="submission" date="2014-11" db="EMBL/GenBank/DDBJ databases">
        <title>Draft Genome Sequences of Paenibacillus polymyxa NRRL B-30509 and Paenibacillus terrae NRRL B-30644, Strains from a Poultry Environment that Produce Tridecaptin A and Paenicidins.</title>
        <authorList>
            <person name="van Belkum M.J."/>
            <person name="Lohans C.T."/>
            <person name="Vederas J.C."/>
        </authorList>
    </citation>
    <scope>NUCLEOTIDE SEQUENCE [LARGE SCALE GENOMIC DNA]</scope>
    <source>
        <strain evidence="2 3">NRRL B-30644</strain>
    </source>
</reference>
<dbReference type="InterPro" id="IPR029070">
    <property type="entry name" value="Chitinase_insertion_sf"/>
</dbReference>
<dbReference type="InterPro" id="IPR036582">
    <property type="entry name" value="Mao_N_sf"/>
</dbReference>
<dbReference type="InterPro" id="IPR001223">
    <property type="entry name" value="Glyco_hydro18_cat"/>
</dbReference>
<dbReference type="GO" id="GO:0016787">
    <property type="term" value="F:hydrolase activity"/>
    <property type="evidence" value="ECO:0007669"/>
    <property type="project" value="UniProtKB-KW"/>
</dbReference>
<dbReference type="Gene3D" id="3.30.457.10">
    <property type="entry name" value="Copper amine oxidase-like, N-terminal domain"/>
    <property type="match status" value="1"/>
</dbReference>
<name>A0A0D7X716_9BACL</name>
<dbReference type="AlphaFoldDB" id="A0A0D7X716"/>
<dbReference type="Gene3D" id="3.20.20.80">
    <property type="entry name" value="Glycosidases"/>
    <property type="match status" value="1"/>
</dbReference>
<dbReference type="GO" id="GO:0008061">
    <property type="term" value="F:chitin binding"/>
    <property type="evidence" value="ECO:0007669"/>
    <property type="project" value="InterPro"/>
</dbReference>
<proteinExistence type="predicted"/>
<gene>
    <name evidence="2" type="ORF">QD47_01360</name>
</gene>
<dbReference type="Gene3D" id="3.10.50.10">
    <property type="match status" value="1"/>
</dbReference>
<dbReference type="SUPFAM" id="SSF55383">
    <property type="entry name" value="Copper amine oxidase, domain N"/>
    <property type="match status" value="1"/>
</dbReference>
<dbReference type="InterPro" id="IPR017853">
    <property type="entry name" value="GH"/>
</dbReference>
<dbReference type="InterPro" id="IPR012854">
    <property type="entry name" value="Cu_amine_oxidase-like_N"/>
</dbReference>
<organism evidence="2 3">
    <name type="scientific">Paenibacillus terrae</name>
    <dbReference type="NCBI Taxonomy" id="159743"/>
    <lineage>
        <taxon>Bacteria</taxon>
        <taxon>Bacillati</taxon>
        <taxon>Bacillota</taxon>
        <taxon>Bacilli</taxon>
        <taxon>Bacillales</taxon>
        <taxon>Paenibacillaceae</taxon>
        <taxon>Paenibacillus</taxon>
    </lineage>
</organism>
<dbReference type="Gene3D" id="2.30.30.40">
    <property type="entry name" value="SH3 Domains"/>
    <property type="match status" value="1"/>
</dbReference>
<dbReference type="SMART" id="SM00636">
    <property type="entry name" value="Glyco_18"/>
    <property type="match status" value="1"/>
</dbReference>
<dbReference type="EMBL" id="JTHP01000002">
    <property type="protein sequence ID" value="KJD47201.1"/>
    <property type="molecule type" value="Genomic_DNA"/>
</dbReference>
<sequence length="572" mass="63758">MARNHSRSRRKRSRFKGAASLLLFAAIICAITVVWFGNPLHEKPDWQGSVRPIFIQGKLTGYEAQNSGKNMLVPLKFVQSKIDPAIRYEGDSQTIILATRQNLLHMTVSKPQGELNGTSYTLSTAPQIISGSVYIPMQAVREVYGVSVHEDTVTGAVILMKAGEKVKLGNVEKKDGRQDAKIALRKEASSLSFILTDIPQQTNVRIWSKQADWYFVQLDNGYAGYVQAPNVSEGEELAVAAVKDAPSISEKHWEGRPVNLAWEAVYNRKPDPSKFDPMPGVNVVSPTWFSVIDNEGTVQSKADPAYVSWAHRKGMEVWGLLSNSFNPELTTEALSTFERRKSIIDQMITLAGENGLDGINIDFENVHTKDGPNVTQFLRELKPMAREHDLILSIDVTPKSQSEMWSAFLDRKSLGSITDYLMVMAYDEHWAASPKAGSVASLPWVEASIERIIQEDEVPSQKVVLGIPLYTRVWSETPKGDTIKVSSKSLGMESAAAIIEKFKLKPKFRASEGQNYVEYNEDGIVKKIWLEDRVSLEARVQLAKSLKLGGIGVWNRTFADEAAWDTLKEISK</sequence>
<evidence type="ECO:0000313" key="2">
    <source>
        <dbReference type="EMBL" id="KJD47201.1"/>
    </source>
</evidence>
<dbReference type="Pfam" id="PF00704">
    <property type="entry name" value="Glyco_hydro_18"/>
    <property type="match status" value="1"/>
</dbReference>
<dbReference type="OrthoDB" id="9775889at2"/>
<dbReference type="PATRIC" id="fig|159743.3.peg.307"/>
<dbReference type="PANTHER" id="PTHR46066:SF2">
    <property type="entry name" value="CHITINASE DOMAIN-CONTAINING PROTEIN 1"/>
    <property type="match status" value="1"/>
</dbReference>
<feature type="domain" description="GH18" evidence="1">
    <location>
        <begin position="257"/>
        <end position="572"/>
    </location>
</feature>
<evidence type="ECO:0000313" key="3">
    <source>
        <dbReference type="Proteomes" id="UP000032534"/>
    </source>
</evidence>
<dbReference type="GO" id="GO:0005975">
    <property type="term" value="P:carbohydrate metabolic process"/>
    <property type="evidence" value="ECO:0007669"/>
    <property type="project" value="InterPro"/>
</dbReference>
<dbReference type="Pfam" id="PF07833">
    <property type="entry name" value="Cu_amine_oxidN1"/>
    <property type="match status" value="1"/>
</dbReference>
<dbReference type="InterPro" id="IPR011583">
    <property type="entry name" value="Chitinase_II/V-like_cat"/>
</dbReference>
<protein>
    <submittedName>
        <fullName evidence="2">Glycosyl hydrolase</fullName>
    </submittedName>
</protein>
<dbReference type="RefSeq" id="WP_044644434.1">
    <property type="nucleotide sequence ID" value="NZ_JTHP01000002.1"/>
</dbReference>
<accession>A0A0D7X716</accession>
<dbReference type="PROSITE" id="PS51910">
    <property type="entry name" value="GH18_2"/>
    <property type="match status" value="1"/>
</dbReference>
<dbReference type="SUPFAM" id="SSF51445">
    <property type="entry name" value="(Trans)glycosidases"/>
    <property type="match status" value="1"/>
</dbReference>
<dbReference type="Proteomes" id="UP000032534">
    <property type="component" value="Unassembled WGS sequence"/>
</dbReference>